<dbReference type="InterPro" id="IPR017241">
    <property type="entry name" value="Toll-like_receptor"/>
</dbReference>
<sequence length="837" mass="97606">MPAQEKLPERLKHLDLSHNYLSSYVNEENVFLRMPTLISLNLSSNSILTTMENYHEDVFQNFTRLKVLDVSNNTDYFAEIRENQLLDSVWSPLISLEKLNIDAVQNVTFGESIGNLTKLTNLTLAGQCTHARLTLIDKDYFQHFPYLKILDLSSNVYYNAVKHYYDDVGYACSLEQIDSGAISILQNLEILDVSYNRLLGLCGFRNISYDLPQTNIKIFKANFLHCESGMSFMLFCDDIKPLKNTSLRELHMDGNHLAFGQMGLIQYIPQSLERLSIKSNRWVVDQYTHVFLEFINGIKYVDLSNLNDHQMSRSFNIYEYCHNYLASVNCQKYRGQSLGTEQTPQTDGDCPLENATSSQQYTEVGEGRIEIRPPVSEHSKPYCSVDFDLYNLHVLYKKVPPNAETIVLNNSRLGLELTWTVFRNDTLTSLILSHNQFYSMMGPICNATKLKHLDLSHNRCSRISTYVFEYQPNLETLWLNDNLIGDSNLFEHENMNNIFANQSSLKVLNLTSNKFHWIPRDMFWNLRNLRHLRLDKNRLSDWNFTVGHMNKIEIVNLSMNSILSLSDEGIDLINHCPSQNLRIDLSQNPLQCTCKTQRFVEWMSKNSEKFLNIDSYRFDCTEKQNLTETKNYLTKQCSSYFSVILACSCLGMAFVCFILVVILYRYRFKLRYWYYIKLKIDSTHVNPLDSRQYRFDAFISYADEDRSFAIEQMLENLEKKEGLRLCIHHRDFMPGTSIIENISNAIHCSSKVVFVMTNSFLKSEWCMYEFQAAKAESQYSFSRQGSMMLFLMREKFLVRKIPNSIQTMLDNDTYIEYPVNSEDEPEFWVTLARAIQD</sequence>
<keyword evidence="10" id="KW-0325">Glycoprotein</keyword>
<keyword evidence="8 11" id="KW-0472">Membrane</keyword>
<dbReference type="PRINTS" id="PR00019">
    <property type="entry name" value="LEURICHRPT"/>
</dbReference>
<organism evidence="13 14">
    <name type="scientific">Pinctada imbricata</name>
    <name type="common">Atlantic pearl-oyster</name>
    <name type="synonym">Pinctada martensii</name>
    <dbReference type="NCBI Taxonomy" id="66713"/>
    <lineage>
        <taxon>Eukaryota</taxon>
        <taxon>Metazoa</taxon>
        <taxon>Spiralia</taxon>
        <taxon>Lophotrochozoa</taxon>
        <taxon>Mollusca</taxon>
        <taxon>Bivalvia</taxon>
        <taxon>Autobranchia</taxon>
        <taxon>Pteriomorphia</taxon>
        <taxon>Pterioida</taxon>
        <taxon>Pterioidea</taxon>
        <taxon>Pteriidae</taxon>
        <taxon>Pinctada</taxon>
    </lineage>
</organism>
<keyword evidence="3" id="KW-0433">Leucine-rich repeat</keyword>
<evidence type="ECO:0000256" key="7">
    <source>
        <dbReference type="ARBA" id="ARBA00022989"/>
    </source>
</evidence>
<dbReference type="PRINTS" id="PR01537">
    <property type="entry name" value="INTRLKN1R1F"/>
</dbReference>
<dbReference type="SMART" id="SM00255">
    <property type="entry name" value="TIR"/>
    <property type="match status" value="1"/>
</dbReference>
<dbReference type="PROSITE" id="PS51450">
    <property type="entry name" value="LRR"/>
    <property type="match status" value="2"/>
</dbReference>
<evidence type="ECO:0000256" key="9">
    <source>
        <dbReference type="ARBA" id="ARBA00023170"/>
    </source>
</evidence>
<dbReference type="InterPro" id="IPR000157">
    <property type="entry name" value="TIR_dom"/>
</dbReference>
<dbReference type="SUPFAM" id="SSF52058">
    <property type="entry name" value="L domain-like"/>
    <property type="match status" value="2"/>
</dbReference>
<keyword evidence="14" id="KW-1185">Reference proteome</keyword>
<dbReference type="Proteomes" id="UP001186944">
    <property type="component" value="Unassembled WGS sequence"/>
</dbReference>
<dbReference type="Gene3D" id="3.80.10.10">
    <property type="entry name" value="Ribonuclease Inhibitor"/>
    <property type="match status" value="3"/>
</dbReference>
<comment type="subcellular location">
    <subcellularLocation>
        <location evidence="1">Membrane</location>
        <topology evidence="1">Single-pass type I membrane protein</topology>
    </subcellularLocation>
</comment>
<feature type="domain" description="TIR" evidence="12">
    <location>
        <begin position="693"/>
        <end position="835"/>
    </location>
</feature>
<evidence type="ECO:0000256" key="10">
    <source>
        <dbReference type="ARBA" id="ARBA00023180"/>
    </source>
</evidence>
<dbReference type="AlphaFoldDB" id="A0AA88YS43"/>
<dbReference type="EMBL" id="VSWD01000005">
    <property type="protein sequence ID" value="KAK3103671.1"/>
    <property type="molecule type" value="Genomic_DNA"/>
</dbReference>
<dbReference type="GO" id="GO:0004888">
    <property type="term" value="F:transmembrane signaling receptor activity"/>
    <property type="evidence" value="ECO:0007669"/>
    <property type="project" value="InterPro"/>
</dbReference>
<evidence type="ECO:0000256" key="4">
    <source>
        <dbReference type="ARBA" id="ARBA00022692"/>
    </source>
</evidence>
<reference evidence="13" key="1">
    <citation type="submission" date="2019-08" db="EMBL/GenBank/DDBJ databases">
        <title>The improved chromosome-level genome for the pearl oyster Pinctada fucata martensii using PacBio sequencing and Hi-C.</title>
        <authorList>
            <person name="Zheng Z."/>
        </authorList>
    </citation>
    <scope>NUCLEOTIDE SEQUENCE</scope>
    <source>
        <strain evidence="13">ZZ-2019</strain>
        <tissue evidence="13">Adductor muscle</tissue>
    </source>
</reference>
<dbReference type="GO" id="GO:0006955">
    <property type="term" value="P:immune response"/>
    <property type="evidence" value="ECO:0007669"/>
    <property type="project" value="InterPro"/>
</dbReference>
<comment type="caution">
    <text evidence="13">The sequence shown here is derived from an EMBL/GenBank/DDBJ whole genome shotgun (WGS) entry which is preliminary data.</text>
</comment>
<keyword evidence="5" id="KW-0732">Signal</keyword>
<dbReference type="PANTHER" id="PTHR24365">
    <property type="entry name" value="TOLL-LIKE RECEPTOR"/>
    <property type="match status" value="1"/>
</dbReference>
<dbReference type="GO" id="GO:0005886">
    <property type="term" value="C:plasma membrane"/>
    <property type="evidence" value="ECO:0007669"/>
    <property type="project" value="TreeGrafter"/>
</dbReference>
<comment type="similarity">
    <text evidence="2">Belongs to the Toll-like receptor family.</text>
</comment>
<proteinExistence type="inferred from homology"/>
<dbReference type="Pfam" id="PF13676">
    <property type="entry name" value="TIR_2"/>
    <property type="match status" value="1"/>
</dbReference>
<evidence type="ECO:0000256" key="1">
    <source>
        <dbReference type="ARBA" id="ARBA00004479"/>
    </source>
</evidence>
<dbReference type="SUPFAM" id="SSF52200">
    <property type="entry name" value="Toll/Interleukin receptor TIR domain"/>
    <property type="match status" value="1"/>
</dbReference>
<evidence type="ECO:0000256" key="6">
    <source>
        <dbReference type="ARBA" id="ARBA00022737"/>
    </source>
</evidence>
<dbReference type="Pfam" id="PF13855">
    <property type="entry name" value="LRR_8"/>
    <property type="match status" value="2"/>
</dbReference>
<dbReference type="Gene3D" id="3.40.50.10140">
    <property type="entry name" value="Toll/interleukin-1 receptor homology (TIR) domain"/>
    <property type="match status" value="1"/>
</dbReference>
<accession>A0AA88YS43</accession>
<evidence type="ECO:0000256" key="11">
    <source>
        <dbReference type="SAM" id="Phobius"/>
    </source>
</evidence>
<keyword evidence="9" id="KW-0675">Receptor</keyword>
<evidence type="ECO:0000313" key="13">
    <source>
        <dbReference type="EMBL" id="KAK3103671.1"/>
    </source>
</evidence>
<evidence type="ECO:0000256" key="5">
    <source>
        <dbReference type="ARBA" id="ARBA00022729"/>
    </source>
</evidence>
<dbReference type="PIRSF" id="PIRSF037595">
    <property type="entry name" value="Toll-like_receptor"/>
    <property type="match status" value="1"/>
</dbReference>
<keyword evidence="7 11" id="KW-1133">Transmembrane helix</keyword>
<dbReference type="SMART" id="SM00369">
    <property type="entry name" value="LRR_TYP"/>
    <property type="match status" value="5"/>
</dbReference>
<dbReference type="InterPro" id="IPR032675">
    <property type="entry name" value="LRR_dom_sf"/>
</dbReference>
<keyword evidence="4 11" id="KW-0812">Transmembrane</keyword>
<dbReference type="PANTHER" id="PTHR24365:SF541">
    <property type="entry name" value="PROTEIN TOLL-RELATED"/>
    <property type="match status" value="1"/>
</dbReference>
<evidence type="ECO:0000256" key="8">
    <source>
        <dbReference type="ARBA" id="ARBA00023136"/>
    </source>
</evidence>
<dbReference type="InterPro" id="IPR035897">
    <property type="entry name" value="Toll_tir_struct_dom_sf"/>
</dbReference>
<dbReference type="InterPro" id="IPR001611">
    <property type="entry name" value="Leu-rich_rpt"/>
</dbReference>
<dbReference type="PROSITE" id="PS50104">
    <property type="entry name" value="TIR"/>
    <property type="match status" value="1"/>
</dbReference>
<name>A0AA88YS43_PINIB</name>
<gene>
    <name evidence="13" type="ORF">FSP39_020896</name>
</gene>
<protein>
    <recommendedName>
        <fullName evidence="12">TIR domain-containing protein</fullName>
    </recommendedName>
</protein>
<dbReference type="InterPro" id="IPR003591">
    <property type="entry name" value="Leu-rich_rpt_typical-subtyp"/>
</dbReference>
<dbReference type="GO" id="GO:0002224">
    <property type="term" value="P:toll-like receptor signaling pathway"/>
    <property type="evidence" value="ECO:0007669"/>
    <property type="project" value="InterPro"/>
</dbReference>
<feature type="transmembrane region" description="Helical" evidence="11">
    <location>
        <begin position="640"/>
        <end position="664"/>
    </location>
</feature>
<keyword evidence="6" id="KW-0677">Repeat</keyword>
<evidence type="ECO:0000256" key="3">
    <source>
        <dbReference type="ARBA" id="ARBA00022614"/>
    </source>
</evidence>
<evidence type="ECO:0000256" key="2">
    <source>
        <dbReference type="ARBA" id="ARBA00009634"/>
    </source>
</evidence>
<evidence type="ECO:0000313" key="14">
    <source>
        <dbReference type="Proteomes" id="UP001186944"/>
    </source>
</evidence>
<evidence type="ECO:0000259" key="12">
    <source>
        <dbReference type="PROSITE" id="PS50104"/>
    </source>
</evidence>